<sequence>MLNETFEVYFKKKGKSQEFQCQFLQLKMQVAKFDNEIPFDCLVLIDQNDQVYSATQQSEQQRKQNLMYTVYDVRDIIIQERIRQKQLLQQNREPTEEILNLKAKLYDQAQQIQKMDKRISQLQGESYYQKAESDKIIQELNNQICSLKEEKQRAESTFQILIAEKIEQFQFVQEQKSYQEREQKNEIERLKKVIGQFEFDIMDQRTNNKEDIQKNKEQYEKKIQQLQEELTQQEHKFLKSNQELIDMKMACEVQIKELSDQSKMLKFAMDVTNEQHQLVKFENQKLNNKVETLTQRLYELQNNNKTNS</sequence>
<dbReference type="InParanoid" id="A0CFE3"/>
<dbReference type="KEGG" id="ptm:GSPATT00037949001"/>
<gene>
    <name evidence="2" type="ORF">GSPATT00037949001</name>
</gene>
<dbReference type="EMBL" id="CT868069">
    <property type="protein sequence ID" value="CAK69510.1"/>
    <property type="molecule type" value="Genomic_DNA"/>
</dbReference>
<evidence type="ECO:0000256" key="1">
    <source>
        <dbReference type="SAM" id="Coils"/>
    </source>
</evidence>
<proteinExistence type="predicted"/>
<dbReference type="AlphaFoldDB" id="A0CFE3"/>
<feature type="coiled-coil region" evidence="1">
    <location>
        <begin position="202"/>
        <end position="303"/>
    </location>
</feature>
<dbReference type="RefSeq" id="XP_001436907.1">
    <property type="nucleotide sequence ID" value="XM_001436870.1"/>
</dbReference>
<evidence type="ECO:0000313" key="2">
    <source>
        <dbReference type="EMBL" id="CAK69510.1"/>
    </source>
</evidence>
<evidence type="ECO:0000313" key="3">
    <source>
        <dbReference type="Proteomes" id="UP000000600"/>
    </source>
</evidence>
<keyword evidence="3" id="KW-1185">Reference proteome</keyword>
<evidence type="ECO:0008006" key="4">
    <source>
        <dbReference type="Google" id="ProtNLM"/>
    </source>
</evidence>
<accession>A0CFE3</accession>
<dbReference type="HOGENOM" id="CLU_904491_0_0_1"/>
<name>A0CFE3_PARTE</name>
<dbReference type="OrthoDB" id="311530at2759"/>
<dbReference type="Proteomes" id="UP000000600">
    <property type="component" value="Unassembled WGS sequence"/>
</dbReference>
<organism evidence="2 3">
    <name type="scientific">Paramecium tetraurelia</name>
    <dbReference type="NCBI Taxonomy" id="5888"/>
    <lineage>
        <taxon>Eukaryota</taxon>
        <taxon>Sar</taxon>
        <taxon>Alveolata</taxon>
        <taxon>Ciliophora</taxon>
        <taxon>Intramacronucleata</taxon>
        <taxon>Oligohymenophorea</taxon>
        <taxon>Peniculida</taxon>
        <taxon>Parameciidae</taxon>
        <taxon>Paramecium</taxon>
    </lineage>
</organism>
<keyword evidence="1" id="KW-0175">Coiled coil</keyword>
<protein>
    <recommendedName>
        <fullName evidence="4">Spindle assembly abnormal protein 6 N-terminal domain-containing protein</fullName>
    </recommendedName>
</protein>
<dbReference type="OMA" id="KSQEFQC"/>
<reference evidence="2 3" key="1">
    <citation type="journal article" date="2006" name="Nature">
        <title>Global trends of whole-genome duplications revealed by the ciliate Paramecium tetraurelia.</title>
        <authorList>
            <consortium name="Genoscope"/>
            <person name="Aury J.-M."/>
            <person name="Jaillon O."/>
            <person name="Duret L."/>
            <person name="Noel B."/>
            <person name="Jubin C."/>
            <person name="Porcel B.M."/>
            <person name="Segurens B."/>
            <person name="Daubin V."/>
            <person name="Anthouard V."/>
            <person name="Aiach N."/>
            <person name="Arnaiz O."/>
            <person name="Billaut A."/>
            <person name="Beisson J."/>
            <person name="Blanc I."/>
            <person name="Bouhouche K."/>
            <person name="Camara F."/>
            <person name="Duharcourt S."/>
            <person name="Guigo R."/>
            <person name="Gogendeau D."/>
            <person name="Katinka M."/>
            <person name="Keller A.-M."/>
            <person name="Kissmehl R."/>
            <person name="Klotz C."/>
            <person name="Koll F."/>
            <person name="Le Moue A."/>
            <person name="Lepere C."/>
            <person name="Malinsky S."/>
            <person name="Nowacki M."/>
            <person name="Nowak J.K."/>
            <person name="Plattner H."/>
            <person name="Poulain J."/>
            <person name="Ruiz F."/>
            <person name="Serrano V."/>
            <person name="Zagulski M."/>
            <person name="Dessen P."/>
            <person name="Betermier M."/>
            <person name="Weissenbach J."/>
            <person name="Scarpelli C."/>
            <person name="Schachter V."/>
            <person name="Sperling L."/>
            <person name="Meyer E."/>
            <person name="Cohen J."/>
            <person name="Wincker P."/>
        </authorList>
    </citation>
    <scope>NUCLEOTIDE SEQUENCE [LARGE SCALE GENOMIC DNA]</scope>
    <source>
        <strain evidence="2 3">Stock d4-2</strain>
    </source>
</reference>
<dbReference type="GeneID" id="5022692"/>